<organism evidence="1 2">
    <name type="scientific">Cryptosporidium parvum (strain Iowa II)</name>
    <dbReference type="NCBI Taxonomy" id="353152"/>
    <lineage>
        <taxon>Eukaryota</taxon>
        <taxon>Sar</taxon>
        <taxon>Alveolata</taxon>
        <taxon>Apicomplexa</taxon>
        <taxon>Conoidasida</taxon>
        <taxon>Coccidia</taxon>
        <taxon>Eucoccidiorida</taxon>
        <taxon>Eimeriorina</taxon>
        <taxon>Cryptosporidiidae</taxon>
        <taxon>Cryptosporidium</taxon>
    </lineage>
</organism>
<gene>
    <name evidence="1" type="ORF">cgd2_2370</name>
</gene>
<dbReference type="InParanoid" id="Q5CTM8"/>
<dbReference type="OrthoDB" id="77828at2759"/>
<dbReference type="VEuPathDB" id="CryptoDB:cgd2_2370"/>
<reference evidence="1 2" key="1">
    <citation type="journal article" date="2004" name="Science">
        <title>Complete genome sequence of the apicomplexan, Cryptosporidium parvum.</title>
        <authorList>
            <person name="Abrahamsen M.S."/>
            <person name="Templeton T.J."/>
            <person name="Enomoto S."/>
            <person name="Abrahante J.E."/>
            <person name="Zhu G."/>
            <person name="Lancto C.A."/>
            <person name="Deng M."/>
            <person name="Liu C."/>
            <person name="Widmer G."/>
            <person name="Tzipori S."/>
            <person name="Buck G.A."/>
            <person name="Xu P."/>
            <person name="Bankier A.T."/>
            <person name="Dear P.H."/>
            <person name="Konfortov B.A."/>
            <person name="Spriggs H.F."/>
            <person name="Iyer L."/>
            <person name="Anantharaman V."/>
            <person name="Aravind L."/>
            <person name="Kapur V."/>
        </authorList>
    </citation>
    <scope>NUCLEOTIDE SEQUENCE [LARGE SCALE GENOMIC DNA]</scope>
    <source>
        <strain evidence="2">Iowa II</strain>
    </source>
</reference>
<sequence length="134" mass="15856">MESLWWLNIFEKFIKEKMSISIPSDNILNGELIKSSSFNKIGRFELISQLNNQYFSCFCRRCHKIINNAKLIPNNSRYEIISRMIVSALNRFRGLFRCSETNKLNKEDIQFIINRILITNCEINNVLREVPVSY</sequence>
<dbReference type="Proteomes" id="UP000006726">
    <property type="component" value="Chromosome 2"/>
</dbReference>
<accession>Q5CTM8</accession>
<dbReference type="EMBL" id="AAEE01000005">
    <property type="protein sequence ID" value="EAK88762.1"/>
    <property type="molecule type" value="Genomic_DNA"/>
</dbReference>
<comment type="caution">
    <text evidence="1">The sequence shown here is derived from an EMBL/GenBank/DDBJ whole genome shotgun (WGS) entry which is preliminary data.</text>
</comment>
<dbReference type="KEGG" id="cpv:cgd2_2370"/>
<name>Q5CTM8_CRYPI</name>
<dbReference type="AlphaFoldDB" id="Q5CTM8"/>
<evidence type="ECO:0000313" key="2">
    <source>
        <dbReference type="Proteomes" id="UP000006726"/>
    </source>
</evidence>
<protein>
    <submittedName>
        <fullName evidence="1">Uncharacterized protein</fullName>
    </submittedName>
</protein>
<keyword evidence="2" id="KW-1185">Reference proteome</keyword>
<dbReference type="RefSeq" id="XP_626441.1">
    <property type="nucleotide sequence ID" value="XM_626441.1"/>
</dbReference>
<dbReference type="GeneID" id="3373506"/>
<evidence type="ECO:0000313" key="1">
    <source>
        <dbReference type="EMBL" id="EAK88762.1"/>
    </source>
</evidence>
<proteinExistence type="predicted"/>